<name>A0ABD1F2P9_HYPHA</name>
<gene>
    <name evidence="2" type="ORF">ABEB36_004238</name>
</gene>
<dbReference type="Proteomes" id="UP001566132">
    <property type="component" value="Unassembled WGS sequence"/>
</dbReference>
<evidence type="ECO:0000313" key="3">
    <source>
        <dbReference type="Proteomes" id="UP001566132"/>
    </source>
</evidence>
<feature type="region of interest" description="Disordered" evidence="1">
    <location>
        <begin position="70"/>
        <end position="93"/>
    </location>
</feature>
<keyword evidence="3" id="KW-1185">Reference proteome</keyword>
<dbReference type="AlphaFoldDB" id="A0ABD1F2P9"/>
<protein>
    <submittedName>
        <fullName evidence="2">Uncharacterized protein</fullName>
    </submittedName>
</protein>
<sequence length="139" mass="16012">MESFKSKLGGRVLTEQAREVIANVIFFMQKEAAQNSPFKDFKKVQERASLATGVSLKTIQRISKEMRNIEEGASTSLNTPNVKRTKTASKSNLDDGDEAVLRRHIINFSVTEKRVPTLRLIHHKFVEDYNYTRKFTKMY</sequence>
<proteinExistence type="predicted"/>
<feature type="compositionally biased region" description="Polar residues" evidence="1">
    <location>
        <begin position="73"/>
        <end position="82"/>
    </location>
</feature>
<dbReference type="EMBL" id="JBDJPC010000003">
    <property type="protein sequence ID" value="KAL1509522.1"/>
    <property type="molecule type" value="Genomic_DNA"/>
</dbReference>
<evidence type="ECO:0000313" key="2">
    <source>
        <dbReference type="EMBL" id="KAL1509522.1"/>
    </source>
</evidence>
<organism evidence="2 3">
    <name type="scientific">Hypothenemus hampei</name>
    <name type="common">Coffee berry borer</name>
    <dbReference type="NCBI Taxonomy" id="57062"/>
    <lineage>
        <taxon>Eukaryota</taxon>
        <taxon>Metazoa</taxon>
        <taxon>Ecdysozoa</taxon>
        <taxon>Arthropoda</taxon>
        <taxon>Hexapoda</taxon>
        <taxon>Insecta</taxon>
        <taxon>Pterygota</taxon>
        <taxon>Neoptera</taxon>
        <taxon>Endopterygota</taxon>
        <taxon>Coleoptera</taxon>
        <taxon>Polyphaga</taxon>
        <taxon>Cucujiformia</taxon>
        <taxon>Curculionidae</taxon>
        <taxon>Scolytinae</taxon>
        <taxon>Hypothenemus</taxon>
    </lineage>
</organism>
<reference evidence="2 3" key="1">
    <citation type="submission" date="2024-05" db="EMBL/GenBank/DDBJ databases">
        <title>Genetic variation in Jamaican populations of the coffee berry borer (Hypothenemus hampei).</title>
        <authorList>
            <person name="Errbii M."/>
            <person name="Myrie A."/>
        </authorList>
    </citation>
    <scope>NUCLEOTIDE SEQUENCE [LARGE SCALE GENOMIC DNA]</scope>
    <source>
        <strain evidence="2">JA-Hopewell-2020-01-JO</strain>
        <tissue evidence="2">Whole body</tissue>
    </source>
</reference>
<evidence type="ECO:0000256" key="1">
    <source>
        <dbReference type="SAM" id="MobiDB-lite"/>
    </source>
</evidence>
<comment type="caution">
    <text evidence="2">The sequence shown here is derived from an EMBL/GenBank/DDBJ whole genome shotgun (WGS) entry which is preliminary data.</text>
</comment>
<accession>A0ABD1F2P9</accession>